<dbReference type="EMBL" id="FUKP01000060">
    <property type="protein sequence ID" value="SJN31409.1"/>
    <property type="molecule type" value="Genomic_DNA"/>
</dbReference>
<reference evidence="2 3" key="1">
    <citation type="submission" date="2017-02" db="EMBL/GenBank/DDBJ databases">
        <authorList>
            <person name="Peterson S.W."/>
        </authorList>
    </citation>
    <scope>NUCLEOTIDE SEQUENCE [LARGE SCALE GENOMIC DNA]</scope>
    <source>
        <strain evidence="2 3">2B3F</strain>
    </source>
</reference>
<name>A0A1R4JHB8_9MICC</name>
<sequence length="292" mass="30769">MSTHVDSTQAGRALDSTVGRIVTAVVVVAALILMMVGMGLFGGTRVTHAVGGWLDEDATWLSVGEAAGYIWGLIYAGFVGYAVWQLMTPTPSRRHVRMRPWILAGIALNIVWLAAVEAGLLWASVAVSIVQLAVLLVILVQMERLPAPGWGERIAVDCVQGFYLGWTMVCVFINVAAGLASSGWDGGPLMPATWAVIAVIALTILSALLSAYDGGRFCVVLAVAWGLFWIGVNRSDGRGLQSGSLAVTSYGCAVVVILAWAGARWLSAKSPTGEARDLIADALDGDGQITTR</sequence>
<accession>A0A1R4JHB8</accession>
<feature type="transmembrane region" description="Helical" evidence="1">
    <location>
        <begin position="21"/>
        <end position="46"/>
    </location>
</feature>
<evidence type="ECO:0000313" key="3">
    <source>
        <dbReference type="Proteomes" id="UP000196230"/>
    </source>
</evidence>
<feature type="transmembrane region" description="Helical" evidence="1">
    <location>
        <begin position="161"/>
        <end position="180"/>
    </location>
</feature>
<keyword evidence="1" id="KW-1133">Transmembrane helix</keyword>
<feature type="transmembrane region" description="Helical" evidence="1">
    <location>
        <begin position="216"/>
        <end position="232"/>
    </location>
</feature>
<keyword evidence="1" id="KW-0472">Membrane</keyword>
<proteinExistence type="predicted"/>
<evidence type="ECO:0008006" key="4">
    <source>
        <dbReference type="Google" id="ProtNLM"/>
    </source>
</evidence>
<gene>
    <name evidence="2" type="ORF">FM125_08515</name>
</gene>
<feature type="transmembrane region" description="Helical" evidence="1">
    <location>
        <begin position="66"/>
        <end position="84"/>
    </location>
</feature>
<protein>
    <recommendedName>
        <fullName evidence="4">Tryptophan-rich sensory protein</fullName>
    </recommendedName>
</protein>
<feature type="transmembrane region" description="Helical" evidence="1">
    <location>
        <begin position="244"/>
        <end position="266"/>
    </location>
</feature>
<organism evidence="2 3">
    <name type="scientific">Micrococcus lylae</name>
    <dbReference type="NCBI Taxonomy" id="1273"/>
    <lineage>
        <taxon>Bacteria</taxon>
        <taxon>Bacillati</taxon>
        <taxon>Actinomycetota</taxon>
        <taxon>Actinomycetes</taxon>
        <taxon>Micrococcales</taxon>
        <taxon>Micrococcaceae</taxon>
        <taxon>Micrococcus</taxon>
    </lineage>
</organism>
<dbReference type="RefSeq" id="WP_245829924.1">
    <property type="nucleotide sequence ID" value="NZ_FUKP01000060.1"/>
</dbReference>
<feature type="transmembrane region" description="Helical" evidence="1">
    <location>
        <begin position="96"/>
        <end position="115"/>
    </location>
</feature>
<feature type="transmembrane region" description="Helical" evidence="1">
    <location>
        <begin position="121"/>
        <end position="140"/>
    </location>
</feature>
<feature type="transmembrane region" description="Helical" evidence="1">
    <location>
        <begin position="192"/>
        <end position="209"/>
    </location>
</feature>
<evidence type="ECO:0000256" key="1">
    <source>
        <dbReference type="SAM" id="Phobius"/>
    </source>
</evidence>
<dbReference type="AlphaFoldDB" id="A0A1R4JHB8"/>
<keyword evidence="1" id="KW-0812">Transmembrane</keyword>
<evidence type="ECO:0000313" key="2">
    <source>
        <dbReference type="EMBL" id="SJN31409.1"/>
    </source>
</evidence>
<dbReference type="Proteomes" id="UP000196230">
    <property type="component" value="Unassembled WGS sequence"/>
</dbReference>